<name>A0A6J4UEE7_9BACT</name>
<dbReference type="AlphaFoldDB" id="A0A6J4UEE7"/>
<reference evidence="1" key="1">
    <citation type="submission" date="2020-02" db="EMBL/GenBank/DDBJ databases">
        <authorList>
            <person name="Meier V. D."/>
        </authorList>
    </citation>
    <scope>NUCLEOTIDE SEQUENCE</scope>
    <source>
        <strain evidence="1">AVDCRST_MAG88</strain>
    </source>
</reference>
<protein>
    <submittedName>
        <fullName evidence="1">Transcriptional regulator, ArsR family</fullName>
    </submittedName>
</protein>
<sequence length="144" mass="15163">EARTCYDHLAGRLGVGLYGALVDADALVPTGEVRGDVRLGPAASVVFGALGIDPEAVAAGAGRRRFAFACPDWTERLPHLGGALGGAVRERCFEEGWVRRPEDTRAVGLTGGGERALRERLGLRISRAIGPDRPADDTGEGERS</sequence>
<accession>A0A6J4UEE7</accession>
<organism evidence="1">
    <name type="scientific">uncultured Thermomicrobiales bacterium</name>
    <dbReference type="NCBI Taxonomy" id="1645740"/>
    <lineage>
        <taxon>Bacteria</taxon>
        <taxon>Pseudomonadati</taxon>
        <taxon>Thermomicrobiota</taxon>
        <taxon>Thermomicrobia</taxon>
        <taxon>Thermomicrobiales</taxon>
        <taxon>environmental samples</taxon>
    </lineage>
</organism>
<proteinExistence type="predicted"/>
<dbReference type="EMBL" id="CADCWM010000193">
    <property type="protein sequence ID" value="CAA9548254.1"/>
    <property type="molecule type" value="Genomic_DNA"/>
</dbReference>
<gene>
    <name evidence="1" type="ORF">AVDCRST_MAG88-563</name>
</gene>
<feature type="non-terminal residue" evidence="1">
    <location>
        <position position="1"/>
    </location>
</feature>
<evidence type="ECO:0000313" key="1">
    <source>
        <dbReference type="EMBL" id="CAA9548254.1"/>
    </source>
</evidence>